<sequence length="145" mass="14731">MELTAEPLIPGAPASGLCLALTAPISFWGGVDPRSGTIIDARHPERGRNIAGTVLALPGTIGSSSASAVLLELVHAGKAPAALLMDEPDAILLLGLIVAREMGWPTPPAFRLSAEEQKALSGRRIMLSAAGRLAFAAADGETSGG</sequence>
<dbReference type="Proteomes" id="UP000619295">
    <property type="component" value="Unassembled WGS sequence"/>
</dbReference>
<gene>
    <name evidence="3" type="ORF">IED13_27495</name>
</gene>
<evidence type="ECO:0000313" key="3">
    <source>
        <dbReference type="EMBL" id="MBD3849461.1"/>
    </source>
</evidence>
<dbReference type="SUPFAM" id="SSF52016">
    <property type="entry name" value="LeuD/IlvD-like"/>
    <property type="match status" value="1"/>
</dbReference>
<organism evidence="3 4">
    <name type="scientific">Bosea spartocytisi</name>
    <dbReference type="NCBI Taxonomy" id="2773451"/>
    <lineage>
        <taxon>Bacteria</taxon>
        <taxon>Pseudomonadati</taxon>
        <taxon>Pseudomonadota</taxon>
        <taxon>Alphaproteobacteria</taxon>
        <taxon>Hyphomicrobiales</taxon>
        <taxon>Boseaceae</taxon>
        <taxon>Bosea</taxon>
    </lineage>
</organism>
<feature type="domain" description="Phosphomevalonate dehydratase small subunit-like" evidence="2">
    <location>
        <begin position="25"/>
        <end position="99"/>
    </location>
</feature>
<evidence type="ECO:0000313" key="4">
    <source>
        <dbReference type="Proteomes" id="UP000619295"/>
    </source>
</evidence>
<dbReference type="InterPro" id="IPR002840">
    <property type="entry name" value="PMDh-S-like_dom"/>
</dbReference>
<comment type="caution">
    <text evidence="3">The sequence shown here is derived from an EMBL/GenBank/DDBJ whole genome shotgun (WGS) entry which is preliminary data.</text>
</comment>
<dbReference type="PANTHER" id="PTHR36577">
    <property type="entry name" value="DUF521 DOMAIN PROTEIN (AFU_ORTHOLOGUE AFUA_6G00490)"/>
    <property type="match status" value="1"/>
</dbReference>
<dbReference type="RefSeq" id="WP_191126022.1">
    <property type="nucleotide sequence ID" value="NZ_JACXWY010000039.1"/>
</dbReference>
<evidence type="ECO:0000256" key="1">
    <source>
        <dbReference type="ARBA" id="ARBA00023239"/>
    </source>
</evidence>
<protein>
    <submittedName>
        <fullName evidence="3">DUF126 domain-containing protein</fullName>
    </submittedName>
</protein>
<keyword evidence="1" id="KW-0456">Lyase</keyword>
<proteinExistence type="predicted"/>
<evidence type="ECO:0000259" key="2">
    <source>
        <dbReference type="Pfam" id="PF01989"/>
    </source>
</evidence>
<dbReference type="EMBL" id="JACXWY010000039">
    <property type="protein sequence ID" value="MBD3849461.1"/>
    <property type="molecule type" value="Genomic_DNA"/>
</dbReference>
<dbReference type="Gene3D" id="3.50.30.10">
    <property type="entry name" value="Phosphohistidine domain"/>
    <property type="match status" value="1"/>
</dbReference>
<dbReference type="GO" id="GO:0016829">
    <property type="term" value="F:lyase activity"/>
    <property type="evidence" value="ECO:0007669"/>
    <property type="project" value="UniProtKB-KW"/>
</dbReference>
<reference evidence="3" key="1">
    <citation type="submission" date="2020-09" db="EMBL/GenBank/DDBJ databases">
        <title>Bosea spartocytisi sp. nov. a root nodule endophyte of Spartocytisus supranubius in the high mountain ecosystem fo the Teide National Park (Canary Islands, Spain).</title>
        <authorList>
            <person name="Pulido-Suarez L."/>
            <person name="Peix A."/>
            <person name="Igual J.M."/>
            <person name="Socas-Perez N."/>
            <person name="Velazquez E."/>
            <person name="Flores-Felix J.D."/>
            <person name="Leon-Barrios M."/>
        </authorList>
    </citation>
    <scope>NUCLEOTIDE SEQUENCE</scope>
    <source>
        <strain evidence="3">SSUT16</strain>
    </source>
</reference>
<dbReference type="PANTHER" id="PTHR36577:SF3">
    <property type="entry name" value="DUF521 DOMAIN PROTEIN (AFU_ORTHOLOGUE AFUA_6G00490)"/>
    <property type="match status" value="1"/>
</dbReference>
<keyword evidence="4" id="KW-1185">Reference proteome</keyword>
<name>A0A927I2X2_9HYPH</name>
<dbReference type="Pfam" id="PF01989">
    <property type="entry name" value="AcnX_swivel_put"/>
    <property type="match status" value="1"/>
</dbReference>
<accession>A0A927I2X2</accession>
<dbReference type="AlphaFoldDB" id="A0A927I2X2"/>